<dbReference type="InterPro" id="IPR025877">
    <property type="entry name" value="MobA-like_NTP_Trfase"/>
</dbReference>
<keyword evidence="11 17" id="KW-0511">Multifunctional enzyme</keyword>
<dbReference type="PANTHER" id="PTHR43584:SF3">
    <property type="entry name" value="BIFUNCTIONAL PROTEIN GLMU"/>
    <property type="match status" value="1"/>
</dbReference>
<feature type="region of interest" description="Disordered" evidence="18">
    <location>
        <begin position="491"/>
        <end position="544"/>
    </location>
</feature>
<feature type="binding site" evidence="17">
    <location>
        <position position="267"/>
    </location>
    <ligand>
        <name>Mg(2+)</name>
        <dbReference type="ChEBI" id="CHEBI:18420"/>
    </ligand>
</feature>
<keyword evidence="6 17" id="KW-0479">Metal-binding</keyword>
<comment type="pathway">
    <text evidence="17">Bacterial outer membrane biogenesis; LPS lipid A biosynthesis.</text>
</comment>
<keyword evidence="9 17" id="KW-0133">Cell shape</keyword>
<feature type="binding site" evidence="17">
    <location>
        <begin position="117"/>
        <end position="118"/>
    </location>
    <ligand>
        <name>UDP-N-acetyl-alpha-D-glucosamine</name>
        <dbReference type="ChEBI" id="CHEBI:57705"/>
    </ligand>
</feature>
<feature type="binding site" evidence="17">
    <location>
        <position position="112"/>
    </location>
    <ligand>
        <name>UDP-N-acetyl-alpha-D-glucosamine</name>
        <dbReference type="ChEBI" id="CHEBI:57705"/>
    </ligand>
</feature>
<feature type="binding site" evidence="17">
    <location>
        <position position="479"/>
    </location>
    <ligand>
        <name>acetyl-CoA</name>
        <dbReference type="ChEBI" id="CHEBI:57288"/>
    </ligand>
</feature>
<comment type="catalytic activity">
    <reaction evidence="15 17">
        <text>N-acetyl-alpha-D-glucosamine 1-phosphate + UTP + H(+) = UDP-N-acetyl-alpha-D-glucosamine + diphosphate</text>
        <dbReference type="Rhea" id="RHEA:13509"/>
        <dbReference type="ChEBI" id="CHEBI:15378"/>
        <dbReference type="ChEBI" id="CHEBI:33019"/>
        <dbReference type="ChEBI" id="CHEBI:46398"/>
        <dbReference type="ChEBI" id="CHEBI:57705"/>
        <dbReference type="ChEBI" id="CHEBI:57776"/>
        <dbReference type="EC" id="2.7.7.23"/>
    </reaction>
</comment>
<dbReference type="GO" id="GO:0019134">
    <property type="term" value="F:glucosamine-1-phosphate N-acetyltransferase activity"/>
    <property type="evidence" value="ECO:0007669"/>
    <property type="project" value="UniProtKB-UniRule"/>
</dbReference>
<comment type="subunit">
    <text evidence="17">Homotrimer.</text>
</comment>
<name>A0A2W2FR43_9ACTN</name>
<evidence type="ECO:0000256" key="6">
    <source>
        <dbReference type="ARBA" id="ARBA00022723"/>
    </source>
</evidence>
<evidence type="ECO:0000256" key="1">
    <source>
        <dbReference type="ARBA" id="ARBA00007707"/>
    </source>
</evidence>
<dbReference type="GO" id="GO:0006048">
    <property type="term" value="P:UDP-N-acetylglucosamine biosynthetic process"/>
    <property type="evidence" value="ECO:0007669"/>
    <property type="project" value="UniProtKB-UniPathway"/>
</dbReference>
<feature type="binding site" evidence="17">
    <location>
        <begin position="45"/>
        <end position="48"/>
    </location>
    <ligand>
        <name>UDP-N-acetyl-alpha-D-glucosamine</name>
        <dbReference type="ChEBI" id="CHEBI:57705"/>
    </ligand>
</feature>
<dbReference type="NCBIfam" id="NF010932">
    <property type="entry name" value="PRK14352.1"/>
    <property type="match status" value="1"/>
</dbReference>
<evidence type="ECO:0000256" key="5">
    <source>
        <dbReference type="ARBA" id="ARBA00022695"/>
    </source>
</evidence>
<evidence type="ECO:0000256" key="15">
    <source>
        <dbReference type="ARBA" id="ARBA00048493"/>
    </source>
</evidence>
<evidence type="ECO:0000256" key="2">
    <source>
        <dbReference type="ARBA" id="ARBA00007947"/>
    </source>
</evidence>
<feature type="binding site" evidence="17">
    <location>
        <position position="405"/>
    </location>
    <ligand>
        <name>UDP-N-acetyl-alpha-D-glucosamine</name>
        <dbReference type="ChEBI" id="CHEBI:57705"/>
    </ligand>
</feature>
<dbReference type="InterPro" id="IPR050065">
    <property type="entry name" value="GlmU-like"/>
</dbReference>
<feature type="binding site" evidence="17">
    <location>
        <begin position="425"/>
        <end position="426"/>
    </location>
    <ligand>
        <name>acetyl-CoA</name>
        <dbReference type="ChEBI" id="CHEBI:57288"/>
    </ligand>
</feature>
<dbReference type="GO" id="GO:0009252">
    <property type="term" value="P:peptidoglycan biosynthetic process"/>
    <property type="evidence" value="ECO:0007669"/>
    <property type="project" value="UniProtKB-UniRule"/>
</dbReference>
<evidence type="ECO:0000256" key="14">
    <source>
        <dbReference type="ARBA" id="ARBA00048247"/>
    </source>
</evidence>
<dbReference type="GO" id="GO:0008360">
    <property type="term" value="P:regulation of cell shape"/>
    <property type="evidence" value="ECO:0007669"/>
    <property type="project" value="UniProtKB-KW"/>
</dbReference>
<dbReference type="GO" id="GO:0003977">
    <property type="term" value="F:UDP-N-acetylglucosamine diphosphorylase activity"/>
    <property type="evidence" value="ECO:0007669"/>
    <property type="project" value="UniProtKB-UniRule"/>
</dbReference>
<comment type="cofactor">
    <cofactor evidence="17">
        <name>Mg(2+)</name>
        <dbReference type="ChEBI" id="CHEBI:18420"/>
    </cofactor>
    <text evidence="17">Binds 1 Mg(2+) ion per subunit.</text>
</comment>
<dbReference type="InterPro" id="IPR005882">
    <property type="entry name" value="Bifunctional_GlmU"/>
</dbReference>
<comment type="caution">
    <text evidence="17">Lacks conserved residue(s) required for the propagation of feature annotation.</text>
</comment>
<evidence type="ECO:0000256" key="11">
    <source>
        <dbReference type="ARBA" id="ARBA00023268"/>
    </source>
</evidence>
<dbReference type="GO" id="GO:0005737">
    <property type="term" value="C:cytoplasm"/>
    <property type="evidence" value="ECO:0007669"/>
    <property type="project" value="UniProtKB-SubCell"/>
</dbReference>
<evidence type="ECO:0000256" key="12">
    <source>
        <dbReference type="ARBA" id="ARBA00023315"/>
    </source>
</evidence>
<dbReference type="CDD" id="cd02540">
    <property type="entry name" value="GT2_GlmU_N_bac"/>
    <property type="match status" value="1"/>
</dbReference>
<feature type="active site" description="Proton acceptor" evidence="17">
    <location>
        <position position="402"/>
    </location>
</feature>
<dbReference type="SUPFAM" id="SSF53448">
    <property type="entry name" value="Nucleotide-diphospho-sugar transferases"/>
    <property type="match status" value="1"/>
</dbReference>
<comment type="function">
    <text evidence="16 17">Catalyzes the last two sequential reactions in the de novo biosynthetic pathway for UDP-N-acetylglucosamine (UDP-GlcNAc). The C-terminal domain catalyzes the transfer of acetyl group from acetyl coenzyme A to glucosamine-1-phosphate (GlcN-1-P) to produce N-acetylglucosamine-1-phosphate (GlcNAc-1-P), which is converted into UDP-GlcNAc by the transfer of uridine 5-monophosphate (from uridine 5-triphosphate), a reaction catalyzed by the N-terminal domain.</text>
</comment>
<evidence type="ECO:0000259" key="19">
    <source>
        <dbReference type="Pfam" id="PF12804"/>
    </source>
</evidence>
<feature type="region of interest" description="Linker" evidence="17">
    <location>
        <begin position="270"/>
        <end position="290"/>
    </location>
</feature>
<evidence type="ECO:0000313" key="20">
    <source>
        <dbReference type="EMBL" id="PZG17524.1"/>
    </source>
</evidence>
<feature type="binding site" evidence="17">
    <location>
        <position position="416"/>
    </location>
    <ligand>
        <name>UDP-N-acetyl-alpha-D-glucosamine</name>
        <dbReference type="ChEBI" id="CHEBI:57705"/>
    </ligand>
</feature>
<keyword evidence="3 17" id="KW-0963">Cytoplasm</keyword>
<dbReference type="PROSITE" id="PS00101">
    <property type="entry name" value="HEXAPEP_TRANSFERASES"/>
    <property type="match status" value="1"/>
</dbReference>
<feature type="binding site" evidence="17">
    <location>
        <position position="142"/>
    </location>
    <ligand>
        <name>Mg(2+)</name>
        <dbReference type="ChEBI" id="CHEBI:18420"/>
    </ligand>
</feature>
<dbReference type="InterPro" id="IPR011004">
    <property type="entry name" value="Trimer_LpxA-like_sf"/>
</dbReference>
<evidence type="ECO:0000256" key="3">
    <source>
        <dbReference type="ARBA" id="ARBA00022490"/>
    </source>
</evidence>
<evidence type="ECO:0000256" key="16">
    <source>
        <dbReference type="ARBA" id="ARBA00049628"/>
    </source>
</evidence>
<evidence type="ECO:0000256" key="18">
    <source>
        <dbReference type="SAM" id="MobiDB-lite"/>
    </source>
</evidence>
<feature type="binding site" evidence="17">
    <location>
        <position position="419"/>
    </location>
    <ligand>
        <name>acetyl-CoA</name>
        <dbReference type="ChEBI" id="CHEBI:57288"/>
    </ligand>
</feature>
<dbReference type="GO" id="GO:0071555">
    <property type="term" value="P:cell wall organization"/>
    <property type="evidence" value="ECO:0007669"/>
    <property type="project" value="UniProtKB-KW"/>
</dbReference>
<dbReference type="UniPathway" id="UPA00113">
    <property type="reaction ID" value="UER00532"/>
</dbReference>
<feature type="binding site" evidence="17">
    <location>
        <position position="209"/>
    </location>
    <ligand>
        <name>UDP-N-acetyl-alpha-D-glucosamine</name>
        <dbReference type="ChEBI" id="CHEBI:57705"/>
    </ligand>
</feature>
<feature type="binding site" evidence="17">
    <location>
        <position position="462"/>
    </location>
    <ligand>
        <name>acetyl-CoA</name>
        <dbReference type="ChEBI" id="CHEBI:57288"/>
    </ligand>
</feature>
<evidence type="ECO:0000256" key="4">
    <source>
        <dbReference type="ARBA" id="ARBA00022679"/>
    </source>
</evidence>
<feature type="binding site" evidence="17">
    <location>
        <position position="194"/>
    </location>
    <ligand>
        <name>UDP-N-acetyl-alpha-D-glucosamine</name>
        <dbReference type="ChEBI" id="CHEBI:57705"/>
    </ligand>
</feature>
<reference evidence="20 21" key="1">
    <citation type="submission" date="2018-01" db="EMBL/GenBank/DDBJ databases">
        <title>Draft genome sequence of Jishengella sp. NA12.</title>
        <authorList>
            <person name="Sahin N."/>
            <person name="Ay H."/>
            <person name="Saygin H."/>
        </authorList>
    </citation>
    <scope>NUCLEOTIDE SEQUENCE [LARGE SCALE GENOMIC DNA]</scope>
    <source>
        <strain evidence="20 21">NA12</strain>
    </source>
</reference>
<feature type="binding site" evidence="17">
    <location>
        <position position="267"/>
    </location>
    <ligand>
        <name>UDP-N-acetyl-alpha-D-glucosamine</name>
        <dbReference type="ChEBI" id="CHEBI:57705"/>
    </ligand>
</feature>
<comment type="caution">
    <text evidence="20">The sequence shown here is derived from an EMBL/GenBank/DDBJ whole genome shotgun (WGS) entry which is preliminary data.</text>
</comment>
<sequence length="544" mass="56118">MRISRRSLWPCQLGGIVWLAWPRDCPRSDGSHVVSEPHPRTVVVLAAGEGKRMKSALPKVLHPMLGRTLLGHVLNAADPLAAQRTIVVVGHGADQVRGHLAEVAPGATAVLQAEQLGTGHAVRIALESAPEATGTVVVLNGDVPLLRPETVAALVAAHESEGAAATVLAAEVPDPTGLGRIVRDASGRLEQIVEQRDATPAQRAVREINAGIYAFDAVRLRNVLGKLSTDNDQGEEYLTDVFGLLVSAGEPVAVHLATDHTETLGCNDRVELAALRRLLRDRVNERWMRAGVSLLDPETTWIDVTVALDRDAVIDQNTQLCGGSVVGSGAVVGPDVTLVDTVVGADATVLRSHAIGAEVGPGASVGPYAYLRPDARLAEKSKVGTFVEVKNSELGAGAKVPHLSYVGDATIGARANIGAATIFVNYDGVNKHRTVVGEAAFVGCDTSLIAPVEVGAGAYVAAGSAISKDVPPGALGVTRAPQRSVEGWVARKRPGTASAEAAERALRGAQGAPTPTSAASEGEAIHGAAESVGGTPGAGDTATE</sequence>
<dbReference type="Pfam" id="PF12804">
    <property type="entry name" value="NTP_transf_3"/>
    <property type="match status" value="1"/>
</dbReference>
<organism evidence="20 21">
    <name type="scientific">Micromonospora craterilacus</name>
    <dbReference type="NCBI Taxonomy" id="1655439"/>
    <lineage>
        <taxon>Bacteria</taxon>
        <taxon>Bacillati</taxon>
        <taxon>Actinomycetota</taxon>
        <taxon>Actinomycetes</taxon>
        <taxon>Micromonosporales</taxon>
        <taxon>Micromonosporaceae</taxon>
        <taxon>Micromonospora</taxon>
    </lineage>
</organism>
<dbReference type="AlphaFoldDB" id="A0A2W2FR43"/>
<comment type="catalytic activity">
    <reaction evidence="14 17">
        <text>alpha-D-glucosamine 1-phosphate + acetyl-CoA = N-acetyl-alpha-D-glucosamine 1-phosphate + CoA + H(+)</text>
        <dbReference type="Rhea" id="RHEA:13725"/>
        <dbReference type="ChEBI" id="CHEBI:15378"/>
        <dbReference type="ChEBI" id="CHEBI:57287"/>
        <dbReference type="ChEBI" id="CHEBI:57288"/>
        <dbReference type="ChEBI" id="CHEBI:57776"/>
        <dbReference type="ChEBI" id="CHEBI:58516"/>
        <dbReference type="EC" id="2.3.1.157"/>
    </reaction>
</comment>
<dbReference type="OrthoDB" id="9775031at2"/>
<keyword evidence="12 17" id="KW-0012">Acyltransferase</keyword>
<keyword evidence="5 17" id="KW-0548">Nucleotidyltransferase</keyword>
<dbReference type="InterPro" id="IPR029044">
    <property type="entry name" value="Nucleotide-diphossugar_trans"/>
</dbReference>
<keyword evidence="10 17" id="KW-0573">Peptidoglycan synthesis</keyword>
<dbReference type="EC" id="2.7.7.23" evidence="17"/>
<dbReference type="EMBL" id="POTY01000086">
    <property type="protein sequence ID" value="PZG17524.1"/>
    <property type="molecule type" value="Genomic_DNA"/>
</dbReference>
<dbReference type="GO" id="GO:0000902">
    <property type="term" value="P:cell morphogenesis"/>
    <property type="evidence" value="ECO:0007669"/>
    <property type="project" value="UniProtKB-UniRule"/>
</dbReference>
<dbReference type="GO" id="GO:0016020">
    <property type="term" value="C:membrane"/>
    <property type="evidence" value="ECO:0007669"/>
    <property type="project" value="GOC"/>
</dbReference>
<dbReference type="Proteomes" id="UP000248924">
    <property type="component" value="Unassembled WGS sequence"/>
</dbReference>
<feature type="region of interest" description="Pyrophosphorylase" evidence="17">
    <location>
        <begin position="1"/>
        <end position="269"/>
    </location>
</feature>
<keyword evidence="7 17" id="KW-0677">Repeat</keyword>
<feature type="binding site" evidence="17">
    <location>
        <position position="59"/>
    </location>
    <ligand>
        <name>UDP-N-acetyl-alpha-D-glucosamine</name>
        <dbReference type="ChEBI" id="CHEBI:57705"/>
    </ligand>
</feature>
<comment type="subcellular location">
    <subcellularLocation>
        <location evidence="17">Cytoplasm</location>
    </subcellularLocation>
</comment>
<gene>
    <name evidence="17 20" type="primary">glmU</name>
    <name evidence="20" type="ORF">C1I95_15375</name>
</gene>
<feature type="region of interest" description="N-acetyltransferase" evidence="17">
    <location>
        <begin position="291"/>
        <end position="544"/>
    </location>
</feature>
<accession>A0A2W2FR43</accession>
<feature type="binding site" evidence="17">
    <location>
        <position position="179"/>
    </location>
    <ligand>
        <name>UDP-N-acetyl-alpha-D-glucosamine</name>
        <dbReference type="ChEBI" id="CHEBI:57705"/>
    </ligand>
</feature>
<keyword evidence="21" id="KW-1185">Reference proteome</keyword>
<evidence type="ECO:0000256" key="8">
    <source>
        <dbReference type="ARBA" id="ARBA00022842"/>
    </source>
</evidence>
<dbReference type="Gene3D" id="3.90.550.10">
    <property type="entry name" value="Spore Coat Polysaccharide Biosynthesis Protein SpsA, Chain A"/>
    <property type="match status" value="1"/>
</dbReference>
<dbReference type="InterPro" id="IPR038009">
    <property type="entry name" value="GlmU_C_LbH"/>
</dbReference>
<comment type="pathway">
    <text evidence="17">Nucleotide-sugar biosynthesis; UDP-N-acetyl-alpha-D-glucosamine biosynthesis; UDP-N-acetyl-alpha-D-glucosamine from N-acetyl-alpha-D-glucosamine 1-phosphate: step 1/1.</text>
</comment>
<keyword evidence="4 17" id="KW-0808">Transferase</keyword>
<evidence type="ECO:0000313" key="21">
    <source>
        <dbReference type="Proteomes" id="UP000248924"/>
    </source>
</evidence>
<keyword evidence="8 17" id="KW-0460">Magnesium</keyword>
<feature type="domain" description="MobA-like NTP transferase" evidence="19">
    <location>
        <begin position="42"/>
        <end position="194"/>
    </location>
</feature>
<comment type="pathway">
    <text evidence="17">Nucleotide-sugar biosynthesis; UDP-N-acetyl-alpha-D-glucosamine biosynthesis; N-acetyl-alpha-D-glucosamine 1-phosphate from alpha-D-glucosamine 6-phosphate (route II): step 2/2.</text>
</comment>
<dbReference type="Gene3D" id="2.160.10.10">
    <property type="entry name" value="Hexapeptide repeat proteins"/>
    <property type="match status" value="1"/>
</dbReference>
<protein>
    <recommendedName>
        <fullName evidence="17">Bifunctional protein GlmU</fullName>
    </recommendedName>
    <domain>
        <recommendedName>
            <fullName evidence="17">UDP-N-acetylglucosamine pyrophosphorylase</fullName>
            <ecNumber evidence="17">2.7.7.23</ecNumber>
        </recommendedName>
        <alternativeName>
            <fullName evidence="17">N-acetylglucosamine-1-phosphate uridyltransferase</fullName>
        </alternativeName>
    </domain>
    <domain>
        <recommendedName>
            <fullName evidence="17">Glucosamine-1-phosphate N-acetyltransferase</fullName>
            <ecNumber evidence="17">2.3.1.157</ecNumber>
        </recommendedName>
    </domain>
</protein>
<evidence type="ECO:0000256" key="10">
    <source>
        <dbReference type="ARBA" id="ARBA00022984"/>
    </source>
</evidence>
<dbReference type="CDD" id="cd03353">
    <property type="entry name" value="LbH_GlmU_C"/>
    <property type="match status" value="1"/>
</dbReference>
<dbReference type="UniPathway" id="UPA00973"/>
<dbReference type="GO" id="GO:0009245">
    <property type="term" value="P:lipid A biosynthetic process"/>
    <property type="evidence" value="ECO:0007669"/>
    <property type="project" value="UniProtKB-UniRule"/>
</dbReference>
<feature type="binding site" evidence="17">
    <location>
        <position position="372"/>
    </location>
    <ligand>
        <name>UDP-N-acetyl-alpha-D-glucosamine</name>
        <dbReference type="ChEBI" id="CHEBI:57705"/>
    </ligand>
</feature>
<dbReference type="InterPro" id="IPR018357">
    <property type="entry name" value="Hexapep_transf_CS"/>
</dbReference>
<comment type="similarity">
    <text evidence="2 17">In the N-terminal section; belongs to the N-acetylglucosamine-1-phosphate uridyltransferase family.</text>
</comment>
<keyword evidence="13 17" id="KW-0961">Cell wall biogenesis/degradation</keyword>
<proteinExistence type="inferred from homology"/>
<dbReference type="HAMAP" id="MF_01631">
    <property type="entry name" value="GlmU"/>
    <property type="match status" value="1"/>
</dbReference>
<evidence type="ECO:0000256" key="9">
    <source>
        <dbReference type="ARBA" id="ARBA00022960"/>
    </source>
</evidence>
<dbReference type="EC" id="2.3.1.157" evidence="17"/>
<feature type="binding site" evidence="17">
    <location>
        <position position="390"/>
    </location>
    <ligand>
        <name>UDP-N-acetyl-alpha-D-glucosamine</name>
        <dbReference type="ChEBI" id="CHEBI:57705"/>
    </ligand>
</feature>
<dbReference type="NCBIfam" id="TIGR01173">
    <property type="entry name" value="glmU"/>
    <property type="match status" value="1"/>
</dbReference>
<dbReference type="GO" id="GO:0000287">
    <property type="term" value="F:magnesium ion binding"/>
    <property type="evidence" value="ECO:0007669"/>
    <property type="project" value="UniProtKB-UniRule"/>
</dbReference>
<comment type="similarity">
    <text evidence="1 17">In the C-terminal section; belongs to the transferase hexapeptide repeat family.</text>
</comment>
<dbReference type="PANTHER" id="PTHR43584">
    <property type="entry name" value="NUCLEOTIDYL TRANSFERASE"/>
    <property type="match status" value="1"/>
</dbReference>
<evidence type="ECO:0000256" key="7">
    <source>
        <dbReference type="ARBA" id="ARBA00022737"/>
    </source>
</evidence>
<dbReference type="SUPFAM" id="SSF51161">
    <property type="entry name" value="Trimeric LpxA-like enzymes"/>
    <property type="match status" value="1"/>
</dbReference>
<evidence type="ECO:0000256" key="13">
    <source>
        <dbReference type="ARBA" id="ARBA00023316"/>
    </source>
</evidence>
<evidence type="ECO:0000256" key="17">
    <source>
        <dbReference type="HAMAP-Rule" id="MF_01631"/>
    </source>
</evidence>